<accession>A0A662DM94</accession>
<comment type="caution">
    <text evidence="2">The sequence shown here is derived from an EMBL/GenBank/DDBJ whole genome shotgun (WGS) entry which is preliminary data.</text>
</comment>
<feature type="non-terminal residue" evidence="2">
    <location>
        <position position="4057"/>
    </location>
</feature>
<name>A0A662DM94_UNCAE</name>
<evidence type="ECO:0000256" key="1">
    <source>
        <dbReference type="SAM" id="Phobius"/>
    </source>
</evidence>
<evidence type="ECO:0000313" key="2">
    <source>
        <dbReference type="EMBL" id="RLE15252.1"/>
    </source>
</evidence>
<keyword evidence="1" id="KW-0472">Membrane</keyword>
<evidence type="ECO:0000313" key="3">
    <source>
        <dbReference type="Proteomes" id="UP000280417"/>
    </source>
</evidence>
<protein>
    <submittedName>
        <fullName evidence="2">Uncharacterized protein</fullName>
    </submittedName>
</protein>
<dbReference type="Proteomes" id="UP000280417">
    <property type="component" value="Unassembled WGS sequence"/>
</dbReference>
<organism evidence="2 3">
    <name type="scientific">Aerophobetes bacterium</name>
    <dbReference type="NCBI Taxonomy" id="2030807"/>
    <lineage>
        <taxon>Bacteria</taxon>
        <taxon>Candidatus Aerophobota</taxon>
    </lineage>
</organism>
<feature type="transmembrane region" description="Helical" evidence="1">
    <location>
        <begin position="4033"/>
        <end position="4056"/>
    </location>
</feature>
<feature type="non-terminal residue" evidence="2">
    <location>
        <position position="1"/>
    </location>
</feature>
<keyword evidence="1" id="KW-0812">Transmembrane</keyword>
<gene>
    <name evidence="2" type="ORF">DRJ04_00800</name>
</gene>
<sequence>LDQGHTNQTNSSGYANLYFDPDCSYSVGPQTWYAKVTDAYYENNITPYNLTVIVKDDILITVTGPVNVKEYPRGDNITVNVSLQDRCGRPIEGAEVNITMIHNLTGTVYHCNGTIDIGNGLYNCTFNTSDMKAGLFHISVSASKQYYNSNSSIEYNAFWIETKPVLTLVGYGVTPQIGGWGAKYTFTVNVTDEDGDIVRVYLYEREYGSDTWNLVPGPEHNYQEVSGINKTVTFILDGSIDYTCAVLGGKTSVIREFKFNATDDPPGPDDIAETEPRNFTVERDSVRVDYVDGDDVWIYRPSGNYTLKLRFFDLDTGNYVNTIFTQGFFNITQNGPGSNYISYDVSSDAQGYISLNFDPGCSPKYSVGPQKWLGGTKDDTCYKDNSSEEFDLYIWTSPLQVNLTIPDGEHYRRGIDNISIRGYVHDECGAVTNATVTITAESGAFTFSCEDYDVIHDEGLEGGEPGWYNCTFWWNNHSSWPNQVLYKFNTTMKASKLYYNDSPIVIDEDSFWLTDVPDVYWDDPWHTVYPTGGGWGALHTFSFYVRDEENDEMNITFWKKTGDNGTWILINQTTLVSDEYQQVEFKHRFTCEDANQVNYFMINITDSWNDYTESEERSFYMDKDRTTAYAIIGDDSIVAREGSNSVQLQVRIRDTDIDPVGVVWVDSNVSGRIWVTYNNTGSNTWDEGIWNVTTSGGYLTVYFDPGCDPLYVIGEHDWKGGVAENDTCYAMGNSTNNNVSIIGQLKNFLQLPEYGENIPVGNLVFVRYNITGECGELVNGSTTTLEFGSPKGEWESFTPLDEGNGWYNYTWDTSFHIGGWWDIRINSSKSWYYFNSSTWEDWIYLNNTPPELTNISVTPQIGGWGDVFTYRVDINDTQQDNVTCELYVSTDGGNTWVKKNSTIVYGGQSPCILTVSDFTCSEIGTDNKFYFSTFDGTNVKNTSIYDGPNITVNNASIAYIYSDPIVNRDDTQENNTALIIVYVHDLTRNTSAREGTNVTIRVEYKNGTFDYGKINQTNSSGYMKYYFNPGCDFPLYDPGVRKWYANVTDYCYDNPTTDNYTITIYGTLVNSFVEPAYGTNYERGVDDAYVKGYVQDDCGNFREDVNVTFTYIHESNTTMYECTPVQNDTGGYYSCTRNSSDMLARFYDVVMNSSRDYFLNDSERAHNLFFIKTKPVLEDVNVTPNPGGWGERFYFSVNLTDEDLDNVTVNLYIRKKGSATWGAPKNSTYAEAPINYTVTLSWSYPDCLNIGDWEFYFEAIDNRTLSTVSEISNFTMERDDVNLTLAEGDGVTVMREGSDEVWLRVIVYDTDRGTIAGSNVNGTFWVTTNASDPNSWDVGRYATTNGSSYMNYNFPTIAPQPDCDYSVGVHKWKAGVGGLYSDQCYKDANSSEFTLTIISNLKPTIVSPRGDSFIRGTPVPISGFITDECGPVEGVLVKYSIYLFPNYYNRTNTPEYNDSGQWQEGDGWYNYTWLDTNRQTGWYDLFFVTLSKPYYVMNETYLDDAFFLALPPVLSDPGVDPYSDGWGKLRTFTIKVTDNDLNYNNVTLWKRKYDPATGTWGNWTFVDYIYQDQLQSTWLYFYERFACSDMGLNEFRFITVDEFGYSDDTRNYITNVSKTIHNSSQIDSGFNYTEYISDTGYVEYFNITIANTGNQTFYFNLTVNDLLIAENYSLTNGTNITINAMMNDTNFDLFVLPGDNYINITIMNSSGERINASYIVNLSYISGIQTFYVEPDSVAIEICQPGYCSPYSNSTVRRLGGNQAFLNFRIYDADYPRYPNGTKGMVWITRDNQNYDFNLSCTSLNGYCEVYYNPDCTSTVGLQKWIGGTFDSCYQYLNSSETDLYVYGQLYVNAIEPEEYAILNRNTTAELNASVYTDCSGEIVYNAKVSWYNSSMGLLNYTIDNTTNFFTSTFLVPETQKLGPETIYTNATKPYYDMGTNTTLVYIFGWSTIDSITPENGSEYSAGTMVPVTCHISDLNTGESIEGYEVKFYKNGVLQQISNTNAQGSTTWYWDTENETAGYYNISCIIEDDPSKYYNASHSLNYTIIRIRRQLKIEEITLSNSWIYRNDSFSPHTTVITVYVNDADIGPANASNVSFYNSTSYMGSCITDETGHCNITYNASDDTIPGNYTIYINATKEGSEDSVTVETYILVYGILFPHITSPVNGSSYTTADSVDLAVDVYDENGNVVTGMDVEWWNETSMLVDTAYFNNYPLSGQSSGNRTFKANASKPYYTKGSDYVVIMISALADVIWVSPPNGSYVPYPEPFDAICQVRDPQTGSGISDYPVELYYYYTPPYIFLGNLTTNASGHINYTFTPTQKGEITFKCNITSDPGRLIEANIDTAIGVITIKDVTPPTISNISIVPNESIEANLDIVNITADVTDDIGVYQVWAWIGLPNGSYKNVSMSLLDGTTYRGQYVPPIDGTYNVTIFAQDMGPEYNINSSFAGYFHTWGRAYGRTSMIDEVPVSSITQIQGYSFDLTINLTNLGPPNMYDANITVYDSPENSLIFNDTFESCGDLAANETCSWTIHVTVPAKTPPSLIRIFANASWRNPELTTNFTSDHTDVIVASNPVIDIIEDTIHNITPHDRYTYVGTITVASIGNDGLENIELSLVGGDLALDCPECRVDLSVILWEYLAAGYNFTVDVYVDVPAGQNPRDYWTYIRASTTNAGFDDCLLNITVPLNTSWIRTPETFGTKLTQLNTEGVIGNITLSNTGNIKLAFRIYRTENGSSLVTVTPNYLTVEKQSSREVMVTYNIPPDQTEGLYYVQLFIRNDTATPEEMITDFWMNVTDLPPNISNVNVTPLIFEIIYENVSISAMITDNFNVSSAWIGVMRPGDVNYTNVSKILHNASQADSGLNHTEYISQEGYMQYFNITLTNTGNLTFYFNLSINGVLIAQNHSLQNGSTFSIDAVESGVSLPLPGNQSINLAIFDINSTPINASYVLYLNYSFKQETPFIKPMDDHNPYYNTTYNTNISGIHILRICANDTKGLTSCTSPIYLHAAGATPVLIEPNITSVSIENITMRTGEEFNFNFTLIPLYSRVYNLSVNISAPEGWKINRTYFTFGNLLKQSSRSNHTSIFVSLGTFPGTYLVNITANWTNLNGTEGYNITSIRVTILSNPQIDIVGDYLPLDGPLIIIGGRYDEAQIYVNSTGNDNATNIRFYCLSGTVCENFTVEFIPPVISYLPPGHVNYTVINVSVPLNFPAGPYWGLIKANITTGAYDTAIINVTVPINLSWTQVPDMLTKRVIQGTEGTLGYITITNVGNAYLRLAIAKSGNLSIFDINTTTLSLAIGESAVIEVTYTAPVVYTLTNYSAEIITINTTADPSTRSTFVEIEVHPYFVDIISPTEKQPLINVSMLDNIQVKVNVTYENSPVTSGLSWNLTLSHADMSIPINLTSAVYSEEEGLWLLNFTAPDLPIGTGYDLNVTAIYETIGISWYDYEPKSIVYADPYPPWIDIYVPPRVPANTTARIYANVTDPGGVKNASIAIIKPDNTTLESNMTFIERVGDIYRYLFDFTETDMNGIYTVIVTACDLSGNCNSTNTTFEIFPAAYFSGRMVDEEGIDKPPLNVTFILYYPGTETQLYNFTTDENGYYNETIDARTYDMFMRIRGSEESWKESLMLYGTEILHDVDNPILFGRIPGVKIGKSVLKAYYINETLNFSLGIFILNCTECYQEGVCSTSDFVLENLGIYYCEDWVPMTRCASGWTKLESILDPVTGTIQVNATNFRGAYALAEYICGDGVCESQHGESNAVCPSDCPIQIPPSGGGGGGAGGGAGGGVSVGAGAGTAGAGVGAAIPVKVKTTLIDVRLRQGEYEIHSMEIENNQKKDIKAKLSVEGLIWDFVQIENPEITIPPRSVGIVKIKLFTLPTTTPGIYTGDIVTFIEGMNITHRTPVTITVLKMPQPLLDVKIRVLTKTIEPGGNLKFELTLINMGETAKIEDIVVRYNIRNLQTDEVVTIMRETLAVEQTKTIPRNITLPEDMPYGRYYIEANVSYWNNRKFAYAADAFDVVELPPVLKALKAIFWNWITYLVLFAVVPGAYGSRLLYT</sequence>
<proteinExistence type="predicted"/>
<dbReference type="EMBL" id="QMQA01000011">
    <property type="protein sequence ID" value="RLE15252.1"/>
    <property type="molecule type" value="Genomic_DNA"/>
</dbReference>
<keyword evidence="1" id="KW-1133">Transmembrane helix</keyword>
<reference evidence="2 3" key="1">
    <citation type="submission" date="2018-06" db="EMBL/GenBank/DDBJ databases">
        <title>Extensive metabolic versatility and redundancy in microbially diverse, dynamic hydrothermal sediments.</title>
        <authorList>
            <person name="Dombrowski N."/>
            <person name="Teske A."/>
            <person name="Baker B.J."/>
        </authorList>
    </citation>
    <scope>NUCLEOTIDE SEQUENCE [LARGE SCALE GENOMIC DNA]</scope>
    <source>
        <strain evidence="2">B3_G15</strain>
    </source>
</reference>